<comment type="caution">
    <text evidence="3">The sequence shown here is derived from an EMBL/GenBank/DDBJ whole genome shotgun (WGS) entry which is preliminary data.</text>
</comment>
<sequence>MLGEDEDISFHAARKRWYLQRSQEALKFRREKGAARKRANRLAKLPRDRQIYEMSRHIMKTLPPDEAYWCSPERLEQMAIQNLYQLELSLATPPPH</sequence>
<keyword evidence="2" id="KW-0235">DNA replication</keyword>
<dbReference type="EMBL" id="AFCO01002114">
    <property type="protein sequence ID" value="EHC47165.1"/>
    <property type="molecule type" value="Genomic_DNA"/>
</dbReference>
<reference evidence="3 4" key="1">
    <citation type="journal article" date="2011" name="BMC Genomics">
        <title>Genome sequencing reveals diversification of virulence factor content and possible host adaptation in distinct subpopulations of Salmonella enterica.</title>
        <authorList>
            <person name="den Bakker H.C."/>
            <person name="Moreno Switt A.I."/>
            <person name="Govoni G."/>
            <person name="Cummings C.A."/>
            <person name="Ranieri M.L."/>
            <person name="Degoricija L."/>
            <person name="Hoelzer K."/>
            <person name="Rodriguez-Rivera L.D."/>
            <person name="Brown S."/>
            <person name="Bolchacova E."/>
            <person name="Furtado M.R."/>
            <person name="Wiedmann M."/>
        </authorList>
    </citation>
    <scope>NUCLEOTIDE SEQUENCE [LARGE SCALE GENOMIC DNA]</scope>
    <source>
        <strain evidence="3 4">R8-3668</strain>
    </source>
</reference>
<gene>
    <name evidence="3" type="ORF">LTSEINV_6430</name>
</gene>
<protein>
    <recommendedName>
        <fullName evidence="1">Replication initiation protein</fullName>
    </recommendedName>
</protein>
<dbReference type="NCBIfam" id="NF040977">
    <property type="entry name" value="RepA_IncFII_LM"/>
    <property type="match status" value="1"/>
</dbReference>
<dbReference type="AlphaFoldDB" id="G5NMP9"/>
<dbReference type="InterPro" id="IPR003446">
    <property type="entry name" value="Plasmid_replication_init_RepA"/>
</dbReference>
<evidence type="ECO:0000313" key="4">
    <source>
        <dbReference type="Proteomes" id="UP000003532"/>
    </source>
</evidence>
<proteinExistence type="predicted"/>
<organism evidence="3 4">
    <name type="scientific">Salmonella enterica subsp. enterica serovar Inverness str. R8-3668</name>
    <dbReference type="NCBI Taxonomy" id="913075"/>
    <lineage>
        <taxon>Bacteria</taxon>
        <taxon>Pseudomonadati</taxon>
        <taxon>Pseudomonadota</taxon>
        <taxon>Gammaproteobacteria</taxon>
        <taxon>Enterobacterales</taxon>
        <taxon>Enterobacteriaceae</taxon>
        <taxon>Salmonella</taxon>
    </lineage>
</organism>
<dbReference type="BioCyc" id="SENT913075:G120P-1574-MONOMER"/>
<dbReference type="PATRIC" id="fig|913075.3.peg.5139"/>
<dbReference type="GO" id="GO:0006260">
    <property type="term" value="P:DNA replication"/>
    <property type="evidence" value="ECO:0007669"/>
    <property type="project" value="UniProtKB-KW"/>
</dbReference>
<evidence type="ECO:0000256" key="2">
    <source>
        <dbReference type="ARBA" id="ARBA00022705"/>
    </source>
</evidence>
<accession>G5NMP9</accession>
<evidence type="ECO:0000313" key="3">
    <source>
        <dbReference type="EMBL" id="EHC47165.1"/>
    </source>
</evidence>
<dbReference type="GO" id="GO:0006276">
    <property type="term" value="P:plasmid maintenance"/>
    <property type="evidence" value="ECO:0007669"/>
    <property type="project" value="InterPro"/>
</dbReference>
<name>G5NMP9_SALET</name>
<evidence type="ECO:0000256" key="1">
    <source>
        <dbReference type="ARBA" id="ARBA00019152"/>
    </source>
</evidence>
<dbReference type="Proteomes" id="UP000003532">
    <property type="component" value="Unassembled WGS sequence"/>
</dbReference>